<dbReference type="PANTHER" id="PTHR31672:SF13">
    <property type="entry name" value="F-BOX PROTEIN CPR30-LIKE"/>
    <property type="match status" value="1"/>
</dbReference>
<name>A0ABQ7VC07_SOLTU</name>
<comment type="caution">
    <text evidence="2">The sequence shown here is derived from an EMBL/GenBank/DDBJ whole genome shotgun (WGS) entry which is preliminary data.</text>
</comment>
<dbReference type="Proteomes" id="UP000826656">
    <property type="component" value="Unassembled WGS sequence"/>
</dbReference>
<dbReference type="SMART" id="SM00256">
    <property type="entry name" value="FBOX"/>
    <property type="match status" value="1"/>
</dbReference>
<reference evidence="2 3" key="1">
    <citation type="journal article" date="2021" name="bioRxiv">
        <title>Chromosome-scale and haplotype-resolved genome assembly of a tetraploid potato cultivar.</title>
        <authorList>
            <person name="Sun H."/>
            <person name="Jiao W.-B."/>
            <person name="Krause K."/>
            <person name="Campoy J.A."/>
            <person name="Goel M."/>
            <person name="Folz-Donahue K."/>
            <person name="Kukat C."/>
            <person name="Huettel B."/>
            <person name="Schneeberger K."/>
        </authorList>
    </citation>
    <scope>NUCLEOTIDE SEQUENCE [LARGE SCALE GENOMIC DNA]</scope>
    <source>
        <strain evidence="2">SolTubOtavaFocal</strain>
        <tissue evidence="2">Leaves</tissue>
    </source>
</reference>
<accession>A0ABQ7VC07</accession>
<dbReference type="InterPro" id="IPR001810">
    <property type="entry name" value="F-box_dom"/>
</dbReference>
<evidence type="ECO:0000313" key="2">
    <source>
        <dbReference type="EMBL" id="KAH0760883.1"/>
    </source>
</evidence>
<dbReference type="Gene3D" id="1.20.1280.50">
    <property type="match status" value="1"/>
</dbReference>
<sequence length="252" mass="29718">MKVEDNNEESLKQLPDEIIYQILTLLPLSSLFKFRCVCKLWNTLYCHPHFTKLRDVKINAAMLKVPFATISRSIEGLCLQKTVFSCPLRYRIYSPTFHQMQTIPNPQNASIYMALEFVSSFNQEAVKLGFIKILILGEALRYHLTCRARDSRNMEKRKKRIDIVFRKELAYCLWYTETGDFRDDVDLEIDVLDMVNEKYIGHTTFPAGFVFPKFSLRHNDLFDWKGMLAFDQQVKDVLHVLVFDRLQRIEMV</sequence>
<keyword evidence="3" id="KW-1185">Reference proteome</keyword>
<proteinExistence type="predicted"/>
<dbReference type="EMBL" id="JAIVGD010000013">
    <property type="protein sequence ID" value="KAH0760883.1"/>
    <property type="molecule type" value="Genomic_DNA"/>
</dbReference>
<dbReference type="PANTHER" id="PTHR31672">
    <property type="entry name" value="BNACNNG10540D PROTEIN"/>
    <property type="match status" value="1"/>
</dbReference>
<gene>
    <name evidence="2" type="ORF">KY290_016956</name>
</gene>
<dbReference type="InterPro" id="IPR050796">
    <property type="entry name" value="SCF_F-box_component"/>
</dbReference>
<dbReference type="PROSITE" id="PS50181">
    <property type="entry name" value="FBOX"/>
    <property type="match status" value="1"/>
</dbReference>
<dbReference type="SUPFAM" id="SSF81383">
    <property type="entry name" value="F-box domain"/>
    <property type="match status" value="1"/>
</dbReference>
<evidence type="ECO:0000259" key="1">
    <source>
        <dbReference type="PROSITE" id="PS50181"/>
    </source>
</evidence>
<organism evidence="2 3">
    <name type="scientific">Solanum tuberosum</name>
    <name type="common">Potato</name>
    <dbReference type="NCBI Taxonomy" id="4113"/>
    <lineage>
        <taxon>Eukaryota</taxon>
        <taxon>Viridiplantae</taxon>
        <taxon>Streptophyta</taxon>
        <taxon>Embryophyta</taxon>
        <taxon>Tracheophyta</taxon>
        <taxon>Spermatophyta</taxon>
        <taxon>Magnoliopsida</taxon>
        <taxon>eudicotyledons</taxon>
        <taxon>Gunneridae</taxon>
        <taxon>Pentapetalae</taxon>
        <taxon>asterids</taxon>
        <taxon>lamiids</taxon>
        <taxon>Solanales</taxon>
        <taxon>Solanaceae</taxon>
        <taxon>Solanoideae</taxon>
        <taxon>Solaneae</taxon>
        <taxon>Solanum</taxon>
    </lineage>
</organism>
<dbReference type="InterPro" id="IPR036047">
    <property type="entry name" value="F-box-like_dom_sf"/>
</dbReference>
<feature type="domain" description="F-box" evidence="1">
    <location>
        <begin position="8"/>
        <end position="53"/>
    </location>
</feature>
<evidence type="ECO:0000313" key="3">
    <source>
        <dbReference type="Proteomes" id="UP000826656"/>
    </source>
</evidence>
<dbReference type="Pfam" id="PF00646">
    <property type="entry name" value="F-box"/>
    <property type="match status" value="1"/>
</dbReference>
<protein>
    <recommendedName>
        <fullName evidence="1">F-box domain-containing protein</fullName>
    </recommendedName>
</protein>